<dbReference type="EMBL" id="LR796720">
    <property type="protein sequence ID" value="CAB4162415.1"/>
    <property type="molecule type" value="Genomic_DNA"/>
</dbReference>
<gene>
    <name evidence="2" type="ORF">UFOVP779_39</name>
</gene>
<proteinExistence type="predicted"/>
<reference evidence="2" key="1">
    <citation type="submission" date="2020-04" db="EMBL/GenBank/DDBJ databases">
        <authorList>
            <person name="Chiriac C."/>
            <person name="Salcher M."/>
            <person name="Ghai R."/>
            <person name="Kavagutti S V."/>
        </authorList>
    </citation>
    <scope>NUCLEOTIDE SEQUENCE</scope>
</reference>
<name>A0A6J5NZR6_9CAUD</name>
<protein>
    <submittedName>
        <fullName evidence="2">Uncharacterized protein</fullName>
    </submittedName>
</protein>
<sequence length="399" mass="45318">MALPHRVGACYCVLAKLTDPEVRRDPKHKINPGFKGNSNAGHGSQTDPSFIRHNYGGGANSYFTSYPSDFVIKVKGSVESEDQDFPEIEIKIEPYSNFTESRVIDNRSVPSSYDFYSQTLESATEGKGEIMDVNKTFFWGDKTPGNKLRFKEFPKLRPFDITEDEEAKEAYDEKEFFPPIRFEPWQEGIPPSGDLGDQNKADYLCSLRCPRCDISDLWILREPPVLVEEPPGSGNFEVKLYWQSWTPAKQYEDSRYASYFNTSSWRFYVKASLCQWNKGVKLSGTIKFAKRLLKFDPAYEETRPGSIVVSVPDGRDSSRPSYPFFVGHRFVIDEDFEPDLDYEGATWSVTIDDLNATGEWVRVTANDFDIPISPSGSANEVSYICGFEIDTIEPPSVPE</sequence>
<feature type="compositionally biased region" description="Polar residues" evidence="1">
    <location>
        <begin position="36"/>
        <end position="48"/>
    </location>
</feature>
<evidence type="ECO:0000256" key="1">
    <source>
        <dbReference type="SAM" id="MobiDB-lite"/>
    </source>
</evidence>
<evidence type="ECO:0000313" key="2">
    <source>
        <dbReference type="EMBL" id="CAB4162415.1"/>
    </source>
</evidence>
<accession>A0A6J5NZR6</accession>
<organism evidence="2">
    <name type="scientific">uncultured Caudovirales phage</name>
    <dbReference type="NCBI Taxonomy" id="2100421"/>
    <lineage>
        <taxon>Viruses</taxon>
        <taxon>Duplodnaviria</taxon>
        <taxon>Heunggongvirae</taxon>
        <taxon>Uroviricota</taxon>
        <taxon>Caudoviricetes</taxon>
        <taxon>Peduoviridae</taxon>
        <taxon>Maltschvirus</taxon>
        <taxon>Maltschvirus maltsch</taxon>
    </lineage>
</organism>
<feature type="region of interest" description="Disordered" evidence="1">
    <location>
        <begin position="24"/>
        <end position="48"/>
    </location>
</feature>